<evidence type="ECO:0000256" key="1">
    <source>
        <dbReference type="ARBA" id="ARBA00005495"/>
    </source>
</evidence>
<dbReference type="GO" id="GO:0016846">
    <property type="term" value="F:carbon-sulfur lyase activity"/>
    <property type="evidence" value="ECO:0007669"/>
    <property type="project" value="InterPro"/>
</dbReference>
<proteinExistence type="inferred from homology"/>
<reference evidence="5 6" key="1">
    <citation type="submission" date="2017-06" db="EMBL/GenBank/DDBJ databases">
        <authorList>
            <person name="Kim H.J."/>
            <person name="Triplett B.A."/>
        </authorList>
    </citation>
    <scope>NUCLEOTIDE SEQUENCE [LARGE SCALE GENOMIC DNA]</scope>
    <source>
        <strain evidence="5 6">DSM 14713</strain>
    </source>
</reference>
<evidence type="ECO:0000313" key="6">
    <source>
        <dbReference type="Proteomes" id="UP000217289"/>
    </source>
</evidence>
<evidence type="ECO:0000313" key="5">
    <source>
        <dbReference type="EMBL" id="ATB32143.1"/>
    </source>
</evidence>
<dbReference type="InterPro" id="IPR052355">
    <property type="entry name" value="CENP-V-like"/>
</dbReference>
<evidence type="ECO:0000256" key="2">
    <source>
        <dbReference type="ARBA" id="ARBA00022723"/>
    </source>
</evidence>
<comment type="similarity">
    <text evidence="1">Belongs to the Gfa family.</text>
</comment>
<dbReference type="PROSITE" id="PS51891">
    <property type="entry name" value="CENP_V_GFA"/>
    <property type="match status" value="1"/>
</dbReference>
<organism evidence="5 6">
    <name type="scientific">Melittangium boletus DSM 14713</name>
    <dbReference type="NCBI Taxonomy" id="1294270"/>
    <lineage>
        <taxon>Bacteria</taxon>
        <taxon>Pseudomonadati</taxon>
        <taxon>Myxococcota</taxon>
        <taxon>Myxococcia</taxon>
        <taxon>Myxococcales</taxon>
        <taxon>Cystobacterineae</taxon>
        <taxon>Archangiaceae</taxon>
        <taxon>Melittangium</taxon>
    </lineage>
</organism>
<dbReference type="PANTHER" id="PTHR28620">
    <property type="entry name" value="CENTROMERE PROTEIN V"/>
    <property type="match status" value="1"/>
</dbReference>
<accession>A0A250ILL6</accession>
<dbReference type="SUPFAM" id="SSF51316">
    <property type="entry name" value="Mss4-like"/>
    <property type="match status" value="1"/>
</dbReference>
<dbReference type="PANTHER" id="PTHR28620:SF1">
    <property type="entry name" value="CENP-V_GFA DOMAIN-CONTAINING PROTEIN"/>
    <property type="match status" value="1"/>
</dbReference>
<gene>
    <name evidence="5" type="ORF">MEBOL_005619</name>
</gene>
<sequence>MAETKKYTGGCHCGRFTFEVDTDLGTAISCNCSICTKRGLLLTFATPEQFALKKGQQDELKKYQFNKKVIDHLFCPDCGVEAFGTGKTPDGKTMFAINVRCLEGVDLAALQPRPVDGRSF</sequence>
<protein>
    <submittedName>
        <fullName evidence="5">Gfa-like protein</fullName>
    </submittedName>
</protein>
<evidence type="ECO:0000256" key="3">
    <source>
        <dbReference type="ARBA" id="ARBA00022833"/>
    </source>
</evidence>
<name>A0A250ILL6_9BACT</name>
<keyword evidence="6" id="KW-1185">Reference proteome</keyword>
<dbReference type="GO" id="GO:0046872">
    <property type="term" value="F:metal ion binding"/>
    <property type="evidence" value="ECO:0007669"/>
    <property type="project" value="UniProtKB-KW"/>
</dbReference>
<feature type="domain" description="CENP-V/GFA" evidence="4">
    <location>
        <begin position="7"/>
        <end position="120"/>
    </location>
</feature>
<dbReference type="Proteomes" id="UP000217289">
    <property type="component" value="Chromosome"/>
</dbReference>
<dbReference type="KEGG" id="mbd:MEBOL_005619"/>
<keyword evidence="2" id="KW-0479">Metal-binding</keyword>
<dbReference type="AlphaFoldDB" id="A0A250ILL6"/>
<dbReference type="OrthoDB" id="9805575at2"/>
<dbReference type="Gene3D" id="2.170.150.70">
    <property type="match status" value="1"/>
</dbReference>
<dbReference type="Pfam" id="PF04828">
    <property type="entry name" value="GFA"/>
    <property type="match status" value="1"/>
</dbReference>
<evidence type="ECO:0000259" key="4">
    <source>
        <dbReference type="PROSITE" id="PS51891"/>
    </source>
</evidence>
<dbReference type="RefSeq" id="WP_095980367.1">
    <property type="nucleotide sequence ID" value="NZ_CP022163.1"/>
</dbReference>
<dbReference type="EMBL" id="CP022163">
    <property type="protein sequence ID" value="ATB32143.1"/>
    <property type="molecule type" value="Genomic_DNA"/>
</dbReference>
<dbReference type="InterPro" id="IPR006913">
    <property type="entry name" value="CENP-V/GFA"/>
</dbReference>
<keyword evidence="3" id="KW-0862">Zinc</keyword>
<dbReference type="InterPro" id="IPR011057">
    <property type="entry name" value="Mss4-like_sf"/>
</dbReference>